<feature type="transmembrane region" description="Helical" evidence="1">
    <location>
        <begin position="43"/>
        <end position="65"/>
    </location>
</feature>
<dbReference type="EMBL" id="FOTK01000061">
    <property type="protein sequence ID" value="SFM82342.1"/>
    <property type="molecule type" value="Genomic_DNA"/>
</dbReference>
<keyword evidence="3" id="KW-1185">Reference proteome</keyword>
<name>A0A1I4U006_9HYPH</name>
<evidence type="ECO:0000256" key="1">
    <source>
        <dbReference type="SAM" id="Phobius"/>
    </source>
</evidence>
<dbReference type="STRING" id="582667.SAMN05192568_106111"/>
<dbReference type="RefSeq" id="WP_092046512.1">
    <property type="nucleotide sequence ID" value="NZ_FOTK01000061.1"/>
</dbReference>
<dbReference type="Proteomes" id="UP000199048">
    <property type="component" value="Unassembled WGS sequence"/>
</dbReference>
<evidence type="ECO:0000313" key="2">
    <source>
        <dbReference type="EMBL" id="SFM82342.1"/>
    </source>
</evidence>
<evidence type="ECO:0000313" key="3">
    <source>
        <dbReference type="Proteomes" id="UP000199048"/>
    </source>
</evidence>
<dbReference type="AlphaFoldDB" id="A0A1I4U006"/>
<gene>
    <name evidence="2" type="ORF">SAMN05192568_106111</name>
</gene>
<accession>A0A1I4U006</accession>
<proteinExistence type="predicted"/>
<organism evidence="2 3">
    <name type="scientific">Methylobacterium pseudosasicola</name>
    <dbReference type="NCBI Taxonomy" id="582667"/>
    <lineage>
        <taxon>Bacteria</taxon>
        <taxon>Pseudomonadati</taxon>
        <taxon>Pseudomonadota</taxon>
        <taxon>Alphaproteobacteria</taxon>
        <taxon>Hyphomicrobiales</taxon>
        <taxon>Methylobacteriaceae</taxon>
        <taxon>Methylobacterium</taxon>
    </lineage>
</organism>
<keyword evidence="1" id="KW-1133">Transmembrane helix</keyword>
<protein>
    <submittedName>
        <fullName evidence="2">Uncharacterized protein</fullName>
    </submittedName>
</protein>
<sequence length="66" mass="7152">MTALTFMHIDAALSVLGLILLFYGVNSSPDDAPQVPSQNTLTNFVLLTFMLASFCTLIIYGGWIIA</sequence>
<reference evidence="3" key="1">
    <citation type="submission" date="2016-10" db="EMBL/GenBank/DDBJ databases">
        <authorList>
            <person name="Varghese N."/>
            <person name="Submissions S."/>
        </authorList>
    </citation>
    <scope>NUCLEOTIDE SEQUENCE [LARGE SCALE GENOMIC DNA]</scope>
    <source>
        <strain evidence="3">BL36</strain>
    </source>
</reference>
<keyword evidence="1" id="KW-0472">Membrane</keyword>
<keyword evidence="1" id="KW-0812">Transmembrane</keyword>